<dbReference type="Proteomes" id="UP001634393">
    <property type="component" value="Unassembled WGS sequence"/>
</dbReference>
<evidence type="ECO:0000313" key="1">
    <source>
        <dbReference type="EMBL" id="KAL3813063.1"/>
    </source>
</evidence>
<dbReference type="AlphaFoldDB" id="A0ABD3RJC2"/>
<protein>
    <submittedName>
        <fullName evidence="1">Uncharacterized protein</fullName>
    </submittedName>
</protein>
<evidence type="ECO:0000313" key="2">
    <source>
        <dbReference type="Proteomes" id="UP001634393"/>
    </source>
</evidence>
<organism evidence="1 2">
    <name type="scientific">Penstemon smallii</name>
    <dbReference type="NCBI Taxonomy" id="265156"/>
    <lineage>
        <taxon>Eukaryota</taxon>
        <taxon>Viridiplantae</taxon>
        <taxon>Streptophyta</taxon>
        <taxon>Embryophyta</taxon>
        <taxon>Tracheophyta</taxon>
        <taxon>Spermatophyta</taxon>
        <taxon>Magnoliopsida</taxon>
        <taxon>eudicotyledons</taxon>
        <taxon>Gunneridae</taxon>
        <taxon>Pentapetalae</taxon>
        <taxon>asterids</taxon>
        <taxon>lamiids</taxon>
        <taxon>Lamiales</taxon>
        <taxon>Plantaginaceae</taxon>
        <taxon>Cheloneae</taxon>
        <taxon>Penstemon</taxon>
    </lineage>
</organism>
<dbReference type="EMBL" id="JBJXBP010000008">
    <property type="protein sequence ID" value="KAL3813063.1"/>
    <property type="molecule type" value="Genomic_DNA"/>
</dbReference>
<sequence>MHKKSALPNGDQVIQNFGHQKLAMQKKSALPNGYQFSHETSLQTSRFNGSKDTTTVEKQKAMGQQKLAMQKKLFFDNIEIGSAIALFCFGLPKSIVAEGLLLTRGDDNGLCKVYIKKVLIPHEKVKSDKNGLTVGEAEDKCVLWDIANVSLLRNFKTGVLST</sequence>
<name>A0ABD3RJC2_9LAMI</name>
<keyword evidence="2" id="KW-1185">Reference proteome</keyword>
<proteinExistence type="predicted"/>
<accession>A0ABD3RJC2</accession>
<gene>
    <name evidence="1" type="ORF">ACJIZ3_014331</name>
</gene>
<reference evidence="1 2" key="1">
    <citation type="submission" date="2024-12" db="EMBL/GenBank/DDBJ databases">
        <title>The unique morphological basis and parallel evolutionary history of personate flowers in Penstemon.</title>
        <authorList>
            <person name="Depatie T.H."/>
            <person name="Wessinger C.A."/>
        </authorList>
    </citation>
    <scope>NUCLEOTIDE SEQUENCE [LARGE SCALE GENOMIC DNA]</scope>
    <source>
        <strain evidence="1">WTNN_2</strain>
        <tissue evidence="1">Leaf</tissue>
    </source>
</reference>
<comment type="caution">
    <text evidence="1">The sequence shown here is derived from an EMBL/GenBank/DDBJ whole genome shotgun (WGS) entry which is preliminary data.</text>
</comment>